<organism evidence="2 3">
    <name type="scientific">Actinosynnema pretiosum subsp. pretiosum</name>
    <dbReference type="NCBI Taxonomy" id="103721"/>
    <lineage>
        <taxon>Bacteria</taxon>
        <taxon>Bacillati</taxon>
        <taxon>Actinomycetota</taxon>
        <taxon>Actinomycetes</taxon>
        <taxon>Pseudonocardiales</taxon>
        <taxon>Pseudonocardiaceae</taxon>
        <taxon>Actinosynnema</taxon>
    </lineage>
</organism>
<evidence type="ECO:0000313" key="2">
    <source>
        <dbReference type="EMBL" id="QUF05301.1"/>
    </source>
</evidence>
<dbReference type="EMBL" id="CP073249">
    <property type="protein sequence ID" value="QUF05301.1"/>
    <property type="molecule type" value="Genomic_DNA"/>
</dbReference>
<dbReference type="Proteomes" id="UP000677152">
    <property type="component" value="Chromosome"/>
</dbReference>
<dbReference type="AlphaFoldDB" id="A0AA45L8I9"/>
<gene>
    <name evidence="2" type="ORF">KCV87_04125</name>
</gene>
<reference evidence="2" key="1">
    <citation type="submission" date="2021-04" db="EMBL/GenBank/DDBJ databases">
        <title>Genomic sequence of Actinosynnema pretiosum subsp. pretiosum ATCC 31280 (C-14919).</title>
        <authorList>
            <person name="Bai L."/>
            <person name="Wang X."/>
            <person name="Xiao Y."/>
        </authorList>
    </citation>
    <scope>NUCLEOTIDE SEQUENCE</scope>
    <source>
        <strain evidence="2">ATCC 31280</strain>
    </source>
</reference>
<evidence type="ECO:0000256" key="1">
    <source>
        <dbReference type="SAM" id="MobiDB-lite"/>
    </source>
</evidence>
<name>A0AA45L8I9_9PSEU</name>
<feature type="region of interest" description="Disordered" evidence="1">
    <location>
        <begin position="92"/>
        <end position="117"/>
    </location>
</feature>
<evidence type="ECO:0000313" key="3">
    <source>
        <dbReference type="Proteomes" id="UP000677152"/>
    </source>
</evidence>
<feature type="compositionally biased region" description="Basic and acidic residues" evidence="1">
    <location>
        <begin position="104"/>
        <end position="117"/>
    </location>
</feature>
<protein>
    <submittedName>
        <fullName evidence="2">Uncharacterized protein</fullName>
    </submittedName>
</protein>
<accession>A0AA45L8I9</accession>
<sequence>MRAVAVLLAGVVVALAWRGHRARGERWLVVIVECDRVPATWPGPLGALGDRVEIRNRPTARGDGIELLARPVDGRVSRAELRAALQRAKELVEGAGGRVPPPRADVDRPVGGREERR</sequence>
<proteinExistence type="predicted"/>